<sequence>MTSHCINVSYNLISFARSNILFSLLIVIAFGNSSPHFNSLGRRASRASGRFYIYIYIYIYIYFFNMPFLGKIGTHNCDRNDHRA</sequence>
<feature type="transmembrane region" description="Helical" evidence="1">
    <location>
        <begin position="12"/>
        <end position="30"/>
    </location>
</feature>
<keyword evidence="1" id="KW-0472">Membrane</keyword>
<name>A0A6B0U3V4_IXORI</name>
<dbReference type="AlphaFoldDB" id="A0A6B0U3V4"/>
<keyword evidence="1" id="KW-1133">Transmembrane helix</keyword>
<keyword evidence="1" id="KW-0812">Transmembrane</keyword>
<reference evidence="2" key="1">
    <citation type="submission" date="2019-12" db="EMBL/GenBank/DDBJ databases">
        <title>An insight into the sialome of adult female Ixodes ricinus ticks feeding for 6 days.</title>
        <authorList>
            <person name="Perner J."/>
            <person name="Ribeiro J.M.C."/>
        </authorList>
    </citation>
    <scope>NUCLEOTIDE SEQUENCE</scope>
    <source>
        <strain evidence="2">Semi-engorged</strain>
        <tissue evidence="2">Salivary glands</tissue>
    </source>
</reference>
<feature type="transmembrane region" description="Helical" evidence="1">
    <location>
        <begin position="51"/>
        <end position="70"/>
    </location>
</feature>
<organism evidence="2">
    <name type="scientific">Ixodes ricinus</name>
    <name type="common">Common tick</name>
    <name type="synonym">Acarus ricinus</name>
    <dbReference type="NCBI Taxonomy" id="34613"/>
    <lineage>
        <taxon>Eukaryota</taxon>
        <taxon>Metazoa</taxon>
        <taxon>Ecdysozoa</taxon>
        <taxon>Arthropoda</taxon>
        <taxon>Chelicerata</taxon>
        <taxon>Arachnida</taxon>
        <taxon>Acari</taxon>
        <taxon>Parasitiformes</taxon>
        <taxon>Ixodida</taxon>
        <taxon>Ixodoidea</taxon>
        <taxon>Ixodidae</taxon>
        <taxon>Ixodinae</taxon>
        <taxon>Ixodes</taxon>
    </lineage>
</organism>
<evidence type="ECO:0000313" key="2">
    <source>
        <dbReference type="EMBL" id="MXU85051.1"/>
    </source>
</evidence>
<protein>
    <submittedName>
        <fullName evidence="2">Putative secreted protein</fullName>
    </submittedName>
</protein>
<dbReference type="EMBL" id="GIFC01002968">
    <property type="protein sequence ID" value="MXU85051.1"/>
    <property type="molecule type" value="Transcribed_RNA"/>
</dbReference>
<evidence type="ECO:0000256" key="1">
    <source>
        <dbReference type="SAM" id="Phobius"/>
    </source>
</evidence>
<proteinExistence type="predicted"/>
<accession>A0A6B0U3V4</accession>